<gene>
    <name evidence="1" type="ORF">NHU_02543</name>
</gene>
<protein>
    <submittedName>
        <fullName evidence="1">Uncharacterized protein</fullName>
    </submittedName>
</protein>
<dbReference type="PATRIC" id="fig|35806.4.peg.2622"/>
<evidence type="ECO:0000313" key="1">
    <source>
        <dbReference type="EMBL" id="BAQ69693.1"/>
    </source>
</evidence>
<dbReference type="EMBL" id="AP014800">
    <property type="protein sequence ID" value="BAQ69693.1"/>
    <property type="molecule type" value="Genomic_DNA"/>
</dbReference>
<proteinExistence type="predicted"/>
<accession>A0A0D6B3I9</accession>
<dbReference type="AlphaFoldDB" id="A0A0D6B3I9"/>
<dbReference type="KEGG" id="rsu:NHU_02543"/>
<organism evidence="1 2">
    <name type="scientific">Rhodovulum sulfidophilum</name>
    <name type="common">Rhodobacter sulfidophilus</name>
    <dbReference type="NCBI Taxonomy" id="35806"/>
    <lineage>
        <taxon>Bacteria</taxon>
        <taxon>Pseudomonadati</taxon>
        <taxon>Pseudomonadota</taxon>
        <taxon>Alphaproteobacteria</taxon>
        <taxon>Rhodobacterales</taxon>
        <taxon>Paracoccaceae</taxon>
        <taxon>Rhodovulum</taxon>
    </lineage>
</organism>
<reference evidence="1 2" key="1">
    <citation type="submission" date="2015-02" db="EMBL/GenBank/DDBJ databases">
        <title>Genome sequene of Rhodovulum sulfidophilum DSM 2351.</title>
        <authorList>
            <person name="Nagao N."/>
        </authorList>
    </citation>
    <scope>NUCLEOTIDE SEQUENCE [LARGE SCALE GENOMIC DNA]</scope>
    <source>
        <strain evidence="1 2">DSM 2351</strain>
    </source>
</reference>
<sequence>MSNGPWKDEENDMIVADYFAMLADDISGRRYSKAEHRRAFSRC</sequence>
<dbReference type="Proteomes" id="UP000064912">
    <property type="component" value="Chromosome"/>
</dbReference>
<evidence type="ECO:0000313" key="2">
    <source>
        <dbReference type="Proteomes" id="UP000064912"/>
    </source>
</evidence>
<name>A0A0D6B3I9_RHOSU</name>